<dbReference type="Proteomes" id="UP000299102">
    <property type="component" value="Unassembled WGS sequence"/>
</dbReference>
<accession>A0A4C1V226</accession>
<name>A0A4C1V226_EUMVA</name>
<evidence type="ECO:0000313" key="2">
    <source>
        <dbReference type="Proteomes" id="UP000299102"/>
    </source>
</evidence>
<evidence type="ECO:0000313" key="1">
    <source>
        <dbReference type="EMBL" id="GBP32868.1"/>
    </source>
</evidence>
<dbReference type="OrthoDB" id="7489123at2759"/>
<dbReference type="AlphaFoldDB" id="A0A4C1V226"/>
<gene>
    <name evidence="1" type="ORF">EVAR_81656_1</name>
</gene>
<keyword evidence="2" id="KW-1185">Reference proteome</keyword>
<organism evidence="1 2">
    <name type="scientific">Eumeta variegata</name>
    <name type="common">Bagworm moth</name>
    <name type="synonym">Eumeta japonica</name>
    <dbReference type="NCBI Taxonomy" id="151549"/>
    <lineage>
        <taxon>Eukaryota</taxon>
        <taxon>Metazoa</taxon>
        <taxon>Ecdysozoa</taxon>
        <taxon>Arthropoda</taxon>
        <taxon>Hexapoda</taxon>
        <taxon>Insecta</taxon>
        <taxon>Pterygota</taxon>
        <taxon>Neoptera</taxon>
        <taxon>Endopterygota</taxon>
        <taxon>Lepidoptera</taxon>
        <taxon>Glossata</taxon>
        <taxon>Ditrysia</taxon>
        <taxon>Tineoidea</taxon>
        <taxon>Psychidae</taxon>
        <taxon>Oiketicinae</taxon>
        <taxon>Eumeta</taxon>
    </lineage>
</organism>
<reference evidence="1 2" key="1">
    <citation type="journal article" date="2019" name="Commun. Biol.">
        <title>The bagworm genome reveals a unique fibroin gene that provides high tensile strength.</title>
        <authorList>
            <person name="Kono N."/>
            <person name="Nakamura H."/>
            <person name="Ohtoshi R."/>
            <person name="Tomita M."/>
            <person name="Numata K."/>
            <person name="Arakawa K."/>
        </authorList>
    </citation>
    <scope>NUCLEOTIDE SEQUENCE [LARGE SCALE GENOMIC DNA]</scope>
</reference>
<dbReference type="EMBL" id="BGZK01000266">
    <property type="protein sequence ID" value="GBP32868.1"/>
    <property type="molecule type" value="Genomic_DNA"/>
</dbReference>
<comment type="caution">
    <text evidence="1">The sequence shown here is derived from an EMBL/GenBank/DDBJ whole genome shotgun (WGS) entry which is preliminary data.</text>
</comment>
<proteinExistence type="predicted"/>
<protein>
    <submittedName>
        <fullName evidence="1">Uncharacterized protein</fullName>
    </submittedName>
</protein>
<sequence>MKPEQTILQDCPARTHHFCKRNHDWLPFINMFENLIDSRVDLTLEFPVGGWPYLSLHIATTKLPTEKKTRFEYKYYSKPRVLLTFYQLVEFLKEQCWLFDNVSRDVRCGERD</sequence>